<accession>A0A5J9V2V5</accession>
<dbReference type="AlphaFoldDB" id="A0A5J9V2V5"/>
<proteinExistence type="predicted"/>
<comment type="caution">
    <text evidence="4">The sequence shown here is derived from an EMBL/GenBank/DDBJ whole genome shotgun (WGS) entry which is preliminary data.</text>
</comment>
<sequence length="518" mass="55836">MHSPTVHPETVDHFLNPRQGHSRQEVPDSTLSPTQISDSIQQCPTVKPLLEKSAYLVVCAGICIKIRSNVLNLTCQPILSSPPQSTGREMSGASVTVCVLAVSCVLPASTPLEYAGHVKLSFLDAPFVATGPFQYVCLYELAGGDEFPAAVRRLKESLATTLALYLPLAGQLAYLADTGDVVVDCSEAGVPFAEATADGDSMDVRRLASAEAHDVPAFLSLVPRHDTRVLPVPVLSVQATQLPNGMALGLSVHHAVVDASALQHFMGAWAAASCGGSVLTKPLEPPDYSRKAITDPRGDELVRDIIKKVAPTLPVTNTREDYFTQCYRLARRTFYFGANYIRSLKQHINALASTQARDEAPKPVSTFVALSALGRTAFVRSKWLPADEYTYLIFQADLRARLQPPVGDIARVAWDPGGSDGDGGGAAGRGGDVDRAGEAPAPTAAGDRGRRPRFRMYDTADFGFGRPTRVDHVSMNHDGRFVLCAGKRDSEVQVTASIHPSRMDAFRAHINARPRPKF</sequence>
<evidence type="ECO:0000313" key="5">
    <source>
        <dbReference type="Proteomes" id="UP000324897"/>
    </source>
</evidence>
<dbReference type="GO" id="GO:0016747">
    <property type="term" value="F:acyltransferase activity, transferring groups other than amino-acyl groups"/>
    <property type="evidence" value="ECO:0007669"/>
    <property type="project" value="UniProtKB-ARBA"/>
</dbReference>
<dbReference type="Gene3D" id="3.30.559.10">
    <property type="entry name" value="Chloramphenicol acetyltransferase-like domain"/>
    <property type="match status" value="3"/>
</dbReference>
<organism evidence="4 5">
    <name type="scientific">Eragrostis curvula</name>
    <name type="common">weeping love grass</name>
    <dbReference type="NCBI Taxonomy" id="38414"/>
    <lineage>
        <taxon>Eukaryota</taxon>
        <taxon>Viridiplantae</taxon>
        <taxon>Streptophyta</taxon>
        <taxon>Embryophyta</taxon>
        <taxon>Tracheophyta</taxon>
        <taxon>Spermatophyta</taxon>
        <taxon>Magnoliopsida</taxon>
        <taxon>Liliopsida</taxon>
        <taxon>Poales</taxon>
        <taxon>Poaceae</taxon>
        <taxon>PACMAD clade</taxon>
        <taxon>Chloridoideae</taxon>
        <taxon>Eragrostideae</taxon>
        <taxon>Eragrostidinae</taxon>
        <taxon>Eragrostis</taxon>
    </lineage>
</organism>
<feature type="region of interest" description="Disordered" evidence="3">
    <location>
        <begin position="415"/>
        <end position="452"/>
    </location>
</feature>
<feature type="region of interest" description="Disordered" evidence="3">
    <location>
        <begin position="1"/>
        <end position="36"/>
    </location>
</feature>
<keyword evidence="2" id="KW-0012">Acyltransferase</keyword>
<evidence type="ECO:0000256" key="3">
    <source>
        <dbReference type="SAM" id="MobiDB-lite"/>
    </source>
</evidence>
<feature type="non-terminal residue" evidence="4">
    <location>
        <position position="1"/>
    </location>
</feature>
<feature type="compositionally biased region" description="Polar residues" evidence="3">
    <location>
        <begin position="27"/>
        <end position="36"/>
    </location>
</feature>
<dbReference type="Proteomes" id="UP000324897">
    <property type="component" value="Chromosome 1"/>
</dbReference>
<protein>
    <submittedName>
        <fullName evidence="4">Uncharacterized protein</fullName>
    </submittedName>
</protein>
<feature type="compositionally biased region" description="Gly residues" evidence="3">
    <location>
        <begin position="418"/>
        <end position="430"/>
    </location>
</feature>
<dbReference type="OrthoDB" id="1862401at2759"/>
<evidence type="ECO:0000256" key="2">
    <source>
        <dbReference type="ARBA" id="ARBA00023315"/>
    </source>
</evidence>
<dbReference type="PANTHER" id="PTHR31625">
    <property type="match status" value="1"/>
</dbReference>
<dbReference type="InterPro" id="IPR051504">
    <property type="entry name" value="Plant_metabolite_acyltrans"/>
</dbReference>
<dbReference type="Pfam" id="PF02458">
    <property type="entry name" value="Transferase"/>
    <property type="match status" value="1"/>
</dbReference>
<evidence type="ECO:0000313" key="4">
    <source>
        <dbReference type="EMBL" id="TVU29680.1"/>
    </source>
</evidence>
<keyword evidence="5" id="KW-1185">Reference proteome</keyword>
<dbReference type="EMBL" id="RWGY01000011">
    <property type="protein sequence ID" value="TVU29680.1"/>
    <property type="molecule type" value="Genomic_DNA"/>
</dbReference>
<dbReference type="Gramene" id="TVU29680">
    <property type="protein sequence ID" value="TVU29680"/>
    <property type="gene ID" value="EJB05_21257"/>
</dbReference>
<name>A0A5J9V2V5_9POAL</name>
<keyword evidence="1" id="KW-0808">Transferase</keyword>
<reference evidence="4 5" key="1">
    <citation type="journal article" date="2019" name="Sci. Rep.">
        <title>A high-quality genome of Eragrostis curvula grass provides insights into Poaceae evolution and supports new strategies to enhance forage quality.</title>
        <authorList>
            <person name="Carballo J."/>
            <person name="Santos B.A.C.M."/>
            <person name="Zappacosta D."/>
            <person name="Garbus I."/>
            <person name="Selva J.P."/>
            <person name="Gallo C.A."/>
            <person name="Diaz A."/>
            <person name="Albertini E."/>
            <person name="Caccamo M."/>
            <person name="Echenique V."/>
        </authorList>
    </citation>
    <scope>NUCLEOTIDE SEQUENCE [LARGE SCALE GENOMIC DNA]</scope>
    <source>
        <strain evidence="5">cv. Victoria</strain>
        <tissue evidence="4">Leaf</tissue>
    </source>
</reference>
<evidence type="ECO:0000256" key="1">
    <source>
        <dbReference type="ARBA" id="ARBA00022679"/>
    </source>
</evidence>
<gene>
    <name evidence="4" type="ORF">EJB05_21257</name>
</gene>
<dbReference type="InterPro" id="IPR023213">
    <property type="entry name" value="CAT-like_dom_sf"/>
</dbReference>